<dbReference type="PROSITE" id="PS00383">
    <property type="entry name" value="TYR_PHOSPHATASE_1"/>
    <property type="match status" value="1"/>
</dbReference>
<dbReference type="PROSITE" id="PS50056">
    <property type="entry name" value="TYR_PHOSPHATASE_2"/>
    <property type="match status" value="1"/>
</dbReference>
<dbReference type="PROSITE" id="PS50055">
    <property type="entry name" value="TYR_PHOSPHATASE_PTP"/>
    <property type="match status" value="1"/>
</dbReference>
<dbReference type="InterPro" id="IPR000387">
    <property type="entry name" value="Tyr_Pase_dom"/>
</dbReference>
<feature type="domain" description="Tyrosine specific protein phosphatases" evidence="2">
    <location>
        <begin position="251"/>
        <end position="318"/>
    </location>
</feature>
<reference evidence="3" key="1">
    <citation type="submission" date="2016-11" db="UniProtKB">
        <authorList>
            <consortium name="WormBaseParasite"/>
        </authorList>
    </citation>
    <scope>IDENTIFICATION</scope>
    <source>
        <strain evidence="3">pt0022</strain>
    </source>
</reference>
<evidence type="ECO:0000259" key="1">
    <source>
        <dbReference type="PROSITE" id="PS50055"/>
    </source>
</evidence>
<sequence length="372" mass="42303">MDTVSRITENRTSALANIVQRFGSRVREALATASEAISNAVVDNDPITTPVESMSRFIKDMNEKGMAGLASEYRKIDVEDAPFGSHKSFLMNMAKNHVLCIDETRVVLKIGPASSGDYIHANYVLFSEFQNKFICTQGPLQTTRDDFWRMVFQERAETILMLCRPSEDGKPKCAVYWPENEDKLEFSTVDVEKVGEENSDFETLLFKVQLRDEFKQSPFISNKDPLIVKQYRWSTWPDRGIPSHENAMIPLKLLSLVRNTRAPCVVHCSAGIGRTGTVVAIELGIRRFHDGRKVDLAMLVKDLRKKRAQCIQTEIQYLYLSRVLTEYALSSGEPLSDDVRRAAESFLKEYDSKIKNLRINHNVPSGKRIMNP</sequence>
<dbReference type="PRINTS" id="PR00700">
    <property type="entry name" value="PRTYPHPHTASE"/>
</dbReference>
<dbReference type="PANTHER" id="PTHR46163:SF5">
    <property type="entry name" value="TYROSINE-PROTEIN PHOSPHATASE"/>
    <property type="match status" value="1"/>
</dbReference>
<dbReference type="SUPFAM" id="SSF52799">
    <property type="entry name" value="(Phosphotyrosine protein) phosphatases II"/>
    <property type="match status" value="1"/>
</dbReference>
<evidence type="ECO:0000259" key="2">
    <source>
        <dbReference type="PROSITE" id="PS50056"/>
    </source>
</evidence>
<dbReference type="AlphaFoldDB" id="A0A1I8ENY2"/>
<dbReference type="InterPro" id="IPR052782">
    <property type="entry name" value="Oocyte-zygote_transition_reg"/>
</dbReference>
<dbReference type="PANTHER" id="PTHR46163">
    <property type="entry name" value="TYROSINE-PROTEIN PHOSPHATASE-RELATED"/>
    <property type="match status" value="1"/>
</dbReference>
<dbReference type="STRING" id="6293.A0A1I8ENY2"/>
<dbReference type="InterPro" id="IPR016130">
    <property type="entry name" value="Tyr_Pase_AS"/>
</dbReference>
<dbReference type="CDD" id="cd00047">
    <property type="entry name" value="PTPc"/>
    <property type="match status" value="1"/>
</dbReference>
<dbReference type="InterPro" id="IPR003595">
    <property type="entry name" value="Tyr_Pase_cat"/>
</dbReference>
<dbReference type="InterPro" id="IPR000242">
    <property type="entry name" value="PTP_cat"/>
</dbReference>
<dbReference type="SMART" id="SM00194">
    <property type="entry name" value="PTPc"/>
    <property type="match status" value="1"/>
</dbReference>
<dbReference type="InterPro" id="IPR029021">
    <property type="entry name" value="Prot-tyrosine_phosphatase-like"/>
</dbReference>
<dbReference type="GO" id="GO:0004725">
    <property type="term" value="F:protein tyrosine phosphatase activity"/>
    <property type="evidence" value="ECO:0007669"/>
    <property type="project" value="InterPro"/>
</dbReference>
<dbReference type="SMART" id="SM00404">
    <property type="entry name" value="PTPc_motif"/>
    <property type="match status" value="1"/>
</dbReference>
<dbReference type="Pfam" id="PF00102">
    <property type="entry name" value="Y_phosphatase"/>
    <property type="match status" value="1"/>
</dbReference>
<evidence type="ECO:0008006" key="4">
    <source>
        <dbReference type="Google" id="ProtNLM"/>
    </source>
</evidence>
<dbReference type="Gene3D" id="3.90.190.10">
    <property type="entry name" value="Protein tyrosine phosphatase superfamily"/>
    <property type="match status" value="1"/>
</dbReference>
<organism evidence="3">
    <name type="scientific">Wuchereria bancrofti</name>
    <dbReference type="NCBI Taxonomy" id="6293"/>
    <lineage>
        <taxon>Eukaryota</taxon>
        <taxon>Metazoa</taxon>
        <taxon>Ecdysozoa</taxon>
        <taxon>Nematoda</taxon>
        <taxon>Chromadorea</taxon>
        <taxon>Rhabditida</taxon>
        <taxon>Spirurina</taxon>
        <taxon>Spiruromorpha</taxon>
        <taxon>Filarioidea</taxon>
        <taxon>Onchocercidae</taxon>
        <taxon>Wuchereria</taxon>
    </lineage>
</organism>
<feature type="domain" description="Tyrosine-protein phosphatase" evidence="1">
    <location>
        <begin position="97"/>
        <end position="327"/>
    </location>
</feature>
<proteinExistence type="predicted"/>
<dbReference type="WBParaSite" id="maker-PairedContig_3631-snap-gene-0.29-mRNA-1">
    <property type="protein sequence ID" value="maker-PairedContig_3631-snap-gene-0.29-mRNA-1"/>
    <property type="gene ID" value="maker-PairedContig_3631-snap-gene-0.29"/>
</dbReference>
<protein>
    <recommendedName>
        <fullName evidence="4">Protein-tyrosine phosphatase</fullName>
    </recommendedName>
</protein>
<name>A0A1I8ENY2_WUCBA</name>
<accession>A0A1I8ENY2</accession>
<evidence type="ECO:0000313" key="3">
    <source>
        <dbReference type="WBParaSite" id="maker-PairedContig_3631-snap-gene-0.29-mRNA-1"/>
    </source>
</evidence>